<evidence type="ECO:0008006" key="3">
    <source>
        <dbReference type="Google" id="ProtNLM"/>
    </source>
</evidence>
<gene>
    <name evidence="1" type="ORF">LX74_04069</name>
</gene>
<name>A0ABY3NAD8_ELIMR</name>
<keyword evidence="2" id="KW-1185">Reference proteome</keyword>
<evidence type="ECO:0000313" key="1">
    <source>
        <dbReference type="EMBL" id="TYO83555.1"/>
    </source>
</evidence>
<sequence length="199" mass="23793">MGKIYYKYRDLNNFKRTIDIILNKRLYFPKYSDLNDLWEGTAKIIIDNDDYPSVPFQIPENNLRVCCFSNSQYLRSMWSLYADSHKGIAIGFTLDNPIYTPIEVEYIEKYKKLDINRFGNEDYLTELLKSKRSEWRHEEESRIIANTERKYISINIKHIYLGVRISEEDKDIVKKLIEKIDPSIKVTEVDKVTLFNYNH</sequence>
<accession>A0ABY3NAD8</accession>
<protein>
    <recommendedName>
        <fullName evidence="3">DUF2971 domain-containing protein</fullName>
    </recommendedName>
</protein>
<proteinExistence type="predicted"/>
<dbReference type="EMBL" id="VNHK01000032">
    <property type="protein sequence ID" value="TYO83555.1"/>
    <property type="molecule type" value="Genomic_DNA"/>
</dbReference>
<organism evidence="1 2">
    <name type="scientific">Elizabethkingia miricola</name>
    <name type="common">Chryseobacterium miricola</name>
    <dbReference type="NCBI Taxonomy" id="172045"/>
    <lineage>
        <taxon>Bacteria</taxon>
        <taxon>Pseudomonadati</taxon>
        <taxon>Bacteroidota</taxon>
        <taxon>Flavobacteriia</taxon>
        <taxon>Flavobacteriales</taxon>
        <taxon>Weeksellaceae</taxon>
        <taxon>Elizabethkingia</taxon>
    </lineage>
</organism>
<reference evidence="1 2" key="1">
    <citation type="submission" date="2019-07" db="EMBL/GenBank/DDBJ databases">
        <title>Genomic Encyclopedia of Archaeal and Bacterial Type Strains, Phase II (KMG-II): from individual species to whole genera.</title>
        <authorList>
            <person name="Goeker M."/>
        </authorList>
    </citation>
    <scope>NUCLEOTIDE SEQUENCE [LARGE SCALE GENOMIC DNA]</scope>
    <source>
        <strain evidence="1 2">DSM 14571</strain>
    </source>
</reference>
<dbReference type="Proteomes" id="UP000324513">
    <property type="component" value="Unassembled WGS sequence"/>
</dbReference>
<comment type="caution">
    <text evidence="1">The sequence shown here is derived from an EMBL/GenBank/DDBJ whole genome shotgun (WGS) entry which is preliminary data.</text>
</comment>
<dbReference type="RefSeq" id="WP_065082247.1">
    <property type="nucleotide sequence ID" value="NZ_FLSS01000023.1"/>
</dbReference>
<evidence type="ECO:0000313" key="2">
    <source>
        <dbReference type="Proteomes" id="UP000324513"/>
    </source>
</evidence>